<dbReference type="AlphaFoldDB" id="A0AB73B7S9"/>
<protein>
    <submittedName>
        <fullName evidence="7">NCS1 nucleoside transporter family protein</fullName>
    </submittedName>
</protein>
<organism evidence="7 8">
    <name type="scientific">Corynebacterium flavescens</name>
    <dbReference type="NCBI Taxonomy" id="28028"/>
    <lineage>
        <taxon>Bacteria</taxon>
        <taxon>Bacillati</taxon>
        <taxon>Actinomycetota</taxon>
        <taxon>Actinomycetes</taxon>
        <taxon>Mycobacteriales</taxon>
        <taxon>Corynebacteriaceae</taxon>
        <taxon>Corynebacterium</taxon>
    </lineage>
</organism>
<evidence type="ECO:0000256" key="5">
    <source>
        <dbReference type="ARBA" id="ARBA00023136"/>
    </source>
</evidence>
<evidence type="ECO:0000256" key="4">
    <source>
        <dbReference type="ARBA" id="ARBA00022989"/>
    </source>
</evidence>
<feature type="transmembrane region" description="Helical" evidence="6">
    <location>
        <begin position="147"/>
        <end position="174"/>
    </location>
</feature>
<dbReference type="InterPro" id="IPR001248">
    <property type="entry name" value="Pur-cyt_permease"/>
</dbReference>
<feature type="transmembrane region" description="Helical" evidence="6">
    <location>
        <begin position="383"/>
        <end position="404"/>
    </location>
</feature>
<feature type="transmembrane region" description="Helical" evidence="6">
    <location>
        <begin position="345"/>
        <end position="371"/>
    </location>
</feature>
<feature type="transmembrane region" description="Helical" evidence="6">
    <location>
        <begin position="465"/>
        <end position="485"/>
    </location>
</feature>
<comment type="subcellular location">
    <subcellularLocation>
        <location evidence="1">Membrane</location>
        <topology evidence="1">Multi-pass membrane protein</topology>
    </subcellularLocation>
</comment>
<dbReference type="Proteomes" id="UP000315353">
    <property type="component" value="Unassembled WGS sequence"/>
</dbReference>
<feature type="transmembrane region" description="Helical" evidence="6">
    <location>
        <begin position="491"/>
        <end position="510"/>
    </location>
</feature>
<accession>A0AB73B7S9</accession>
<proteinExistence type="inferred from homology"/>
<evidence type="ECO:0000256" key="6">
    <source>
        <dbReference type="SAM" id="Phobius"/>
    </source>
</evidence>
<reference evidence="7 8" key="1">
    <citation type="submission" date="2019-06" db="EMBL/GenBank/DDBJ databases">
        <title>Whole genome shotgun sequence of Corynebacterium flavescens NBRC 14136.</title>
        <authorList>
            <person name="Hosoyama A."/>
            <person name="Uohara A."/>
            <person name="Ohji S."/>
            <person name="Ichikawa N."/>
        </authorList>
    </citation>
    <scope>NUCLEOTIDE SEQUENCE [LARGE SCALE GENOMIC DNA]</scope>
    <source>
        <strain evidence="7 8">NBRC 14136</strain>
    </source>
</reference>
<comment type="similarity">
    <text evidence="2">Belongs to the purine-cytosine permease (2.A.39) family.</text>
</comment>
<keyword evidence="4 6" id="KW-1133">Transmembrane helix</keyword>
<dbReference type="EMBL" id="BJNB01000015">
    <property type="protein sequence ID" value="GEB97716.1"/>
    <property type="molecule type" value="Genomic_DNA"/>
</dbReference>
<evidence type="ECO:0000256" key="3">
    <source>
        <dbReference type="ARBA" id="ARBA00022692"/>
    </source>
</evidence>
<keyword evidence="5 6" id="KW-0472">Membrane</keyword>
<sequence>MTIMKHGKEPESTVVTATIPSTVEASVATSTAASSWRTEHGLTDQHISNGRLFNPDIAPRTGKGNWGTGSLFNWWMSAWHSLGGYAMAVGFMALGLNGWQALLGMAIGMIAMWGASNLMGVAGQRVGVPFPVLARMSFGVNGANIPAFLRAIVAVCWYGIQTFLASQAVLILALKIFPGLEPLNNTMFLGLSQLGWMCLLLLWAAQLFVLHRGMETVRRLSDFAGPTIWIAMIALALWTLSRADWKLDWNYTMSDQVLTGGAAVVGVLSVASLVLAYMAGPMLNFADFTRMSSSESSVRRGNALGLLLNGIAFALISVIIGIASAEVYDAAVTDPILLLGDLDSITLLLVATLAVSVAQVGVNIICNFVSASFDFAHLAPKAITFKIGGVITAVLAIVVMPWHMYSSPVIINYFLGGVGALVGPLFGILIADFYLVKKSKFIVKDLYTSAPQGAYHYSGGFNVPYIAAFLLCGIVTLIVALVPAFSALASFSWPIGVTLGFLSVLAIKALSSKKEIVEAI</sequence>
<keyword evidence="3 6" id="KW-0812">Transmembrane</keyword>
<dbReference type="Gene3D" id="1.10.4160.10">
    <property type="entry name" value="Hydantoin permease"/>
    <property type="match status" value="1"/>
</dbReference>
<feature type="transmembrane region" description="Helical" evidence="6">
    <location>
        <begin position="223"/>
        <end position="241"/>
    </location>
</feature>
<name>A0AB73B7S9_CORFL</name>
<feature type="transmembrane region" description="Helical" evidence="6">
    <location>
        <begin position="72"/>
        <end position="96"/>
    </location>
</feature>
<evidence type="ECO:0000256" key="1">
    <source>
        <dbReference type="ARBA" id="ARBA00004141"/>
    </source>
</evidence>
<dbReference type="InterPro" id="IPR045225">
    <property type="entry name" value="Uracil/uridine/allantoin_perm"/>
</dbReference>
<feature type="transmembrane region" description="Helical" evidence="6">
    <location>
        <begin position="102"/>
        <end position="126"/>
    </location>
</feature>
<feature type="transmembrane region" description="Helical" evidence="6">
    <location>
        <begin position="261"/>
        <end position="283"/>
    </location>
</feature>
<gene>
    <name evidence="7" type="ORF">CFL01nite_12110</name>
</gene>
<evidence type="ECO:0000313" key="7">
    <source>
        <dbReference type="EMBL" id="GEB97716.1"/>
    </source>
</evidence>
<feature type="transmembrane region" description="Helical" evidence="6">
    <location>
        <begin position="410"/>
        <end position="436"/>
    </location>
</feature>
<dbReference type="PANTHER" id="PTHR30618:SF6">
    <property type="entry name" value="NCS1 FAMILY NUCLEOBASE:CATION SYMPORTER-1"/>
    <property type="match status" value="1"/>
</dbReference>
<feature type="transmembrane region" description="Helical" evidence="6">
    <location>
        <begin position="304"/>
        <end position="325"/>
    </location>
</feature>
<evidence type="ECO:0000313" key="8">
    <source>
        <dbReference type="Proteomes" id="UP000315353"/>
    </source>
</evidence>
<dbReference type="RefSeq" id="WP_084559192.1">
    <property type="nucleotide sequence ID" value="NZ_BJNB01000015.1"/>
</dbReference>
<dbReference type="CDD" id="cd11555">
    <property type="entry name" value="SLC-NCS1sbd_u1"/>
    <property type="match status" value="1"/>
</dbReference>
<feature type="transmembrane region" description="Helical" evidence="6">
    <location>
        <begin position="194"/>
        <end position="211"/>
    </location>
</feature>
<comment type="caution">
    <text evidence="7">The sequence shown here is derived from an EMBL/GenBank/DDBJ whole genome shotgun (WGS) entry which is preliminary data.</text>
</comment>
<dbReference type="GO" id="GO:0015205">
    <property type="term" value="F:nucleobase transmembrane transporter activity"/>
    <property type="evidence" value="ECO:0007669"/>
    <property type="project" value="TreeGrafter"/>
</dbReference>
<evidence type="ECO:0000256" key="2">
    <source>
        <dbReference type="ARBA" id="ARBA00008974"/>
    </source>
</evidence>
<dbReference type="GO" id="GO:0005886">
    <property type="term" value="C:plasma membrane"/>
    <property type="evidence" value="ECO:0007669"/>
    <property type="project" value="TreeGrafter"/>
</dbReference>
<dbReference type="PANTHER" id="PTHR30618">
    <property type="entry name" value="NCS1 FAMILY PURINE/PYRIMIDINE TRANSPORTER"/>
    <property type="match status" value="1"/>
</dbReference>
<dbReference type="Pfam" id="PF02133">
    <property type="entry name" value="Transp_cyt_pur"/>
    <property type="match status" value="1"/>
</dbReference>
<dbReference type="GeneID" id="82880974"/>